<organism evidence="8 9">
    <name type="scientific">Saprospira grandis (strain Lewin)</name>
    <dbReference type="NCBI Taxonomy" id="984262"/>
    <lineage>
        <taxon>Bacteria</taxon>
        <taxon>Pseudomonadati</taxon>
        <taxon>Bacteroidota</taxon>
        <taxon>Saprospiria</taxon>
        <taxon>Saprospirales</taxon>
        <taxon>Saprospiraceae</taxon>
        <taxon>Saprospira</taxon>
    </lineage>
</organism>
<dbReference type="Gene3D" id="3.40.140.10">
    <property type="entry name" value="Cytidine Deaminase, domain 2"/>
    <property type="match status" value="1"/>
</dbReference>
<dbReference type="RefSeq" id="WP_015692540.1">
    <property type="nucleotide sequence ID" value="NC_016940.1"/>
</dbReference>
<dbReference type="STRING" id="984262.SGRA_2195"/>
<keyword evidence="2" id="KW-0479">Metal-binding</keyword>
<dbReference type="GO" id="GO:0008237">
    <property type="term" value="F:metallopeptidase activity"/>
    <property type="evidence" value="ECO:0007669"/>
    <property type="project" value="UniProtKB-KW"/>
</dbReference>
<dbReference type="GO" id="GO:0046872">
    <property type="term" value="F:metal ion binding"/>
    <property type="evidence" value="ECO:0007669"/>
    <property type="project" value="UniProtKB-KW"/>
</dbReference>
<evidence type="ECO:0000256" key="3">
    <source>
        <dbReference type="ARBA" id="ARBA00022801"/>
    </source>
</evidence>
<dbReference type="InterPro" id="IPR001405">
    <property type="entry name" value="UPF0758"/>
</dbReference>
<keyword evidence="4" id="KW-0862">Zinc</keyword>
<comment type="similarity">
    <text evidence="6">Belongs to the UPF0758 family.</text>
</comment>
<evidence type="ECO:0000256" key="1">
    <source>
        <dbReference type="ARBA" id="ARBA00022670"/>
    </source>
</evidence>
<dbReference type="PANTHER" id="PTHR30471">
    <property type="entry name" value="DNA REPAIR PROTEIN RADC"/>
    <property type="match status" value="1"/>
</dbReference>
<reference evidence="8 9" key="1">
    <citation type="journal article" date="2012" name="Stand. Genomic Sci.">
        <title>Complete genome sequencing and analysis of Saprospira grandis str. Lewin, a predatory marine bacterium.</title>
        <authorList>
            <person name="Saw J.H."/>
            <person name="Yuryev A."/>
            <person name="Kanbe M."/>
            <person name="Hou S."/>
            <person name="Young A.G."/>
            <person name="Aizawa S."/>
            <person name="Alam M."/>
        </authorList>
    </citation>
    <scope>NUCLEOTIDE SEQUENCE [LARGE SCALE GENOMIC DNA]</scope>
    <source>
        <strain evidence="8 9">Lewin</strain>
    </source>
</reference>
<dbReference type="PANTHER" id="PTHR30471:SF3">
    <property type="entry name" value="UPF0758 PROTEIN YEES-RELATED"/>
    <property type="match status" value="1"/>
</dbReference>
<dbReference type="InterPro" id="IPR046778">
    <property type="entry name" value="UPF0758_N"/>
</dbReference>
<keyword evidence="3" id="KW-0378">Hydrolase</keyword>
<dbReference type="NCBIfam" id="TIGR00608">
    <property type="entry name" value="radc"/>
    <property type="match status" value="1"/>
</dbReference>
<keyword evidence="9" id="KW-1185">Reference proteome</keyword>
<proteinExistence type="inferred from homology"/>
<evidence type="ECO:0000259" key="7">
    <source>
        <dbReference type="PROSITE" id="PS50249"/>
    </source>
</evidence>
<dbReference type="InterPro" id="IPR037518">
    <property type="entry name" value="MPN"/>
</dbReference>
<evidence type="ECO:0000313" key="9">
    <source>
        <dbReference type="Proteomes" id="UP000007519"/>
    </source>
</evidence>
<dbReference type="OrthoDB" id="9804482at2"/>
<keyword evidence="5" id="KW-0482">Metalloprotease</keyword>
<sequence length="242" mass="26803">MDKPTVAQERSYRHRPIKEWAVTERPREKFLEKGGAQLTDAELIAILLSSGCSGKTAVELAREILKKVENNLQVLGELSHRELKGFAGVGQAKAIRIAAALELGRRRQLAALPARPIIRSSAEAYRLAAPLLMDLPHEEFWVLLLNRANRVLAKLQLSEGGLASTAVDPKKIFRRVLEYERACALILVHNHPSGNKLPSQADIQLTEKLCQGARILDLQVLDHIIVAATDYCSFADDGYMPS</sequence>
<dbReference type="Pfam" id="PF04002">
    <property type="entry name" value="RadC"/>
    <property type="match status" value="1"/>
</dbReference>
<keyword evidence="1" id="KW-0645">Protease</keyword>
<evidence type="ECO:0000256" key="4">
    <source>
        <dbReference type="ARBA" id="ARBA00022833"/>
    </source>
</evidence>
<name>H6L397_SAPGL</name>
<evidence type="ECO:0000256" key="2">
    <source>
        <dbReference type="ARBA" id="ARBA00022723"/>
    </source>
</evidence>
<evidence type="ECO:0000256" key="5">
    <source>
        <dbReference type="ARBA" id="ARBA00023049"/>
    </source>
</evidence>
<dbReference type="HOGENOM" id="CLU_073529_0_2_10"/>
<dbReference type="InterPro" id="IPR025657">
    <property type="entry name" value="RadC_JAB"/>
</dbReference>
<gene>
    <name evidence="8" type="primary">radC</name>
    <name evidence="8" type="ordered locus">SGRA_2195</name>
</gene>
<dbReference type="GO" id="GO:0006508">
    <property type="term" value="P:proteolysis"/>
    <property type="evidence" value="ECO:0007669"/>
    <property type="project" value="UniProtKB-KW"/>
</dbReference>
<dbReference type="CDD" id="cd08071">
    <property type="entry name" value="MPN_DUF2466"/>
    <property type="match status" value="1"/>
</dbReference>
<dbReference type="eggNOG" id="COG2003">
    <property type="taxonomic scope" value="Bacteria"/>
</dbReference>
<accession>H6L397</accession>
<dbReference type="NCBIfam" id="NF000642">
    <property type="entry name" value="PRK00024.1"/>
    <property type="match status" value="1"/>
</dbReference>
<evidence type="ECO:0000256" key="6">
    <source>
        <dbReference type="RuleBase" id="RU003797"/>
    </source>
</evidence>
<feature type="domain" description="MPN" evidence="7">
    <location>
        <begin position="117"/>
        <end position="240"/>
    </location>
</feature>
<dbReference type="KEGG" id="sgn:SGRA_2195"/>
<dbReference type="EMBL" id="CP002831">
    <property type="protein sequence ID" value="AFC24924.1"/>
    <property type="molecule type" value="Genomic_DNA"/>
</dbReference>
<dbReference type="PROSITE" id="PS50249">
    <property type="entry name" value="MPN"/>
    <property type="match status" value="1"/>
</dbReference>
<dbReference type="AlphaFoldDB" id="H6L397"/>
<dbReference type="Proteomes" id="UP000007519">
    <property type="component" value="Chromosome"/>
</dbReference>
<dbReference type="Pfam" id="PF20582">
    <property type="entry name" value="UPF0758_N"/>
    <property type="match status" value="1"/>
</dbReference>
<dbReference type="InterPro" id="IPR020891">
    <property type="entry name" value="UPF0758_CS"/>
</dbReference>
<dbReference type="PROSITE" id="PS01302">
    <property type="entry name" value="UPF0758"/>
    <property type="match status" value="1"/>
</dbReference>
<protein>
    <submittedName>
        <fullName evidence="8">DNA repair protein RadC</fullName>
    </submittedName>
</protein>
<evidence type="ECO:0000313" key="8">
    <source>
        <dbReference type="EMBL" id="AFC24924.1"/>
    </source>
</evidence>